<proteinExistence type="predicted"/>
<comment type="caution">
    <text evidence="2">The sequence shown here is derived from an EMBL/GenBank/DDBJ whole genome shotgun (WGS) entry which is preliminary data.</text>
</comment>
<dbReference type="HOGENOM" id="CLU_009683_3_0_1"/>
<dbReference type="OrthoDB" id="10279869at2759"/>
<feature type="chain" id="PRO_5001807765" evidence="1">
    <location>
        <begin position="21"/>
        <end position="892"/>
    </location>
</feature>
<name>A0A086J008_NEMA1</name>
<dbReference type="Proteomes" id="UP000054524">
    <property type="component" value="Unassembled WGS sequence"/>
</dbReference>
<accession>A0A086J008</accession>
<dbReference type="RefSeq" id="XP_052904031.1">
    <property type="nucleotide sequence ID" value="XM_053049860.1"/>
</dbReference>
<evidence type="ECO:0000256" key="1">
    <source>
        <dbReference type="SAM" id="SignalP"/>
    </source>
</evidence>
<keyword evidence="3" id="KW-1185">Reference proteome</keyword>
<organism evidence="2 3">
    <name type="scientific">Nematocida ausubeli (strain ATCC PRA-371 / ERTm2)</name>
    <name type="common">Nematode killer fungus</name>
    <dbReference type="NCBI Taxonomy" id="1913371"/>
    <lineage>
        <taxon>Eukaryota</taxon>
        <taxon>Fungi</taxon>
        <taxon>Fungi incertae sedis</taxon>
        <taxon>Microsporidia</taxon>
        <taxon>Nematocida</taxon>
    </lineage>
</organism>
<reference evidence="2 3" key="1">
    <citation type="journal article" date="2014" name="Genome Announc.">
        <title>Genome Sequence of the Microsporidian Species Nematocida sp1 Strain ERTm6 (ATCC PRA-372).</title>
        <authorList>
            <person name="Bakowski M.A."/>
            <person name="Priest M."/>
            <person name="Young S."/>
            <person name="Cuomo C.A."/>
            <person name="Troemel E.R."/>
        </authorList>
    </citation>
    <scope>NUCLEOTIDE SEQUENCE [LARGE SCALE GENOMIC DNA]</scope>
    <source>
        <strain evidence="2 3">ERTm6</strain>
    </source>
</reference>
<evidence type="ECO:0000313" key="2">
    <source>
        <dbReference type="EMBL" id="KFG25476.1"/>
    </source>
</evidence>
<gene>
    <name evidence="2" type="ORF">NESG_02251</name>
</gene>
<feature type="signal peptide" evidence="1">
    <location>
        <begin position="1"/>
        <end position="20"/>
    </location>
</feature>
<evidence type="ECO:0000313" key="3">
    <source>
        <dbReference type="Proteomes" id="UP000054524"/>
    </source>
</evidence>
<sequence length="892" mass="103083">MYLLYMNIIPILIMMLFANARIEIVDINTVQNTTLQRDSSLVVNPLGPINPLRGYIYHRNGWMHNMRFFSHNIKAYFSLEKSSQSTKTTDVYNYTRTPCRDCTHPSSSTIERDIYTIKYYETIIKMFPSCSGELSIQTSKSNSFIEFLRLSKRNGSVQYVLAALLLLAEQVDINIEIDCSIDMSLIIRDKTGSKEYVNMPMHMLYTNLKTSEKEKVYLIEAVEVITFFIECKENRVIDKEGIFAQATTKDQFKKGLFLCNPIFLIESYIFEFIETSEDYMQIVEKVHELLCDQLENELSENTLATANAVFKKCFSSVATLDKDAACLEGFYKFMHFLDDNRKFPFYHDIEKPTYTRVPQYDRSQKKFVENQLLYYSNYTETALLGLFCCLAYDLGTNQYTTKHIEKASVDLQDFFSRYSIPFAATTYPIHEAWCKVVACLDNNRIIYMKDKNKIKSGLINILRVISEVTGRYKDIEKKIQSLEKISYNVKLTSKNIDAITKIVSDVILCLSKNQSIEIAVKDLSTAQCSSGRYEIFGTIELKYAFKSAFNVISIDITQANANMLISYILGDMPVNIANKQLELHEQYKSANNFIAYAISNCITNETACINMKERYIQVYLKNALTDILYRAHNDTKKKLYQVMLLAKIDSIEQKGMYVFETMLYFIGHNLTASHDSVRFTSNLLASAPLNRLSARESMMTIFSIIENYPKLYPNIDYTITSHNIDEIDYNSLYDIFYYRMAHVSDETRYNCLKLYIQLPESADFYANILNDIMAGCTLFNLICELKGLEGIEEIHKLLELHWKNKNPSVYEFVNIVWLYLSCTQKEGTEEMIKLILGYVNPNSIDSTIRNFLCNQRSSLIAKALISMKDCLDMNASKEDINRINALISILQE</sequence>
<protein>
    <submittedName>
        <fullName evidence="2">Uncharacterized protein</fullName>
    </submittedName>
</protein>
<keyword evidence="1" id="KW-0732">Signal</keyword>
<dbReference type="AlphaFoldDB" id="A0A086J008"/>
<dbReference type="GeneID" id="77677224"/>
<dbReference type="EMBL" id="AKIJ01000005">
    <property type="protein sequence ID" value="KFG25476.1"/>
    <property type="molecule type" value="Genomic_DNA"/>
</dbReference>